<dbReference type="PANTHER" id="PTHR24222:SF48">
    <property type="entry name" value="ABC TRANSPORTER B FAMILY MEMBER 15"/>
    <property type="match status" value="1"/>
</dbReference>
<evidence type="ECO:0000256" key="7">
    <source>
        <dbReference type="ARBA" id="ARBA00023136"/>
    </source>
</evidence>
<keyword evidence="4" id="KW-0547">Nucleotide-binding</keyword>
<evidence type="ECO:0000256" key="6">
    <source>
        <dbReference type="ARBA" id="ARBA00022989"/>
    </source>
</evidence>
<gene>
    <name evidence="10" type="ORF">POTOM_006733</name>
</gene>
<evidence type="ECO:0000313" key="10">
    <source>
        <dbReference type="EMBL" id="KAG6790576.1"/>
    </source>
</evidence>
<accession>A0A8X8ALJ4</accession>
<evidence type="ECO:0000256" key="2">
    <source>
        <dbReference type="ARBA" id="ARBA00022448"/>
    </source>
</evidence>
<dbReference type="PANTHER" id="PTHR24222">
    <property type="entry name" value="ABC TRANSPORTER B FAMILY"/>
    <property type="match status" value="1"/>
</dbReference>
<organism evidence="10 11">
    <name type="scientific">Populus tomentosa</name>
    <name type="common">Chinese white poplar</name>
    <dbReference type="NCBI Taxonomy" id="118781"/>
    <lineage>
        <taxon>Eukaryota</taxon>
        <taxon>Viridiplantae</taxon>
        <taxon>Streptophyta</taxon>
        <taxon>Embryophyta</taxon>
        <taxon>Tracheophyta</taxon>
        <taxon>Spermatophyta</taxon>
        <taxon>Magnoliopsida</taxon>
        <taxon>eudicotyledons</taxon>
        <taxon>Gunneridae</taxon>
        <taxon>Pentapetalae</taxon>
        <taxon>rosids</taxon>
        <taxon>fabids</taxon>
        <taxon>Malpighiales</taxon>
        <taxon>Salicaceae</taxon>
        <taxon>Saliceae</taxon>
        <taxon>Populus</taxon>
    </lineage>
</organism>
<dbReference type="PROSITE" id="PS00211">
    <property type="entry name" value="ABC_TRANSPORTER_1"/>
    <property type="match status" value="1"/>
</dbReference>
<keyword evidence="3" id="KW-0812">Transmembrane</keyword>
<comment type="subcellular location">
    <subcellularLocation>
        <location evidence="1">Membrane</location>
        <topology evidence="1">Multi-pass membrane protein</topology>
    </subcellularLocation>
</comment>
<keyword evidence="6" id="KW-1133">Transmembrane helix</keyword>
<dbReference type="InterPro" id="IPR003439">
    <property type="entry name" value="ABC_transporter-like_ATP-bd"/>
</dbReference>
<evidence type="ECO:0000259" key="9">
    <source>
        <dbReference type="PROSITE" id="PS50929"/>
    </source>
</evidence>
<dbReference type="Pfam" id="PF14244">
    <property type="entry name" value="Retrotran_gag_3"/>
    <property type="match status" value="1"/>
</dbReference>
<dbReference type="Pfam" id="PF00005">
    <property type="entry name" value="ABC_tran"/>
    <property type="match status" value="2"/>
</dbReference>
<sequence length="1383" mass="153319">MGGKDSMFRYADSKDKLLMFFRVLGSIGDGLQYPLTMYVLSHVINEYGSSSAPVSIDTVNKLLYVAIAVGLSAFVGEFSIRKSNDLLSGFIIFNCKSFINRQEVGFFDTQEAGSSTTHQVVSTISNDANSIQVAICDKAWLGTYLVTEKGEKGGSIFVAGINIIMGGLSVLGALPNLTSITEAMAASTRIFQMIDRTPSIDSEDKKGKALSFIRGEIQFQDIYFNYPSRPDTPILQGLNLTIPAGKTVGLVGGSGSGKSTVISLLQRFYDPNEGQILLDGHKVNRLQLKWWRSQMGLVNQKPVLFATSIKENILFGKEGASRDDVVNAAKDANAHDFITKLQDGYETQVGQFGFQLSGGQKQRIAIARALIRDPKILLLDEATSVLDDESYSKPTECEKKRSRHSNVKPLQPGILYGAVQPINAYCLGSLISNYFLSDKSAAKHKSNTLSLVFLGVAALDFITSLLQHYNFTVMGEKLTTRVREKLLAKLMTFEIGWFDDDENTSASICAKLATEANMFRSLVGDRMSLLVQAFFGSLFACTLGIIHVEASPCDDCSTAIKENVGAFQSYLERSREESARDSWLSGFGMFSSQFLNTASTALAFWYGGRLLTEGLISPEHLFQAFLILLFFAYVIAEAGSMTNDLSKGGNAIRSVLAILDRKSEIDPNNSWGALDIKKKLKGQVEFNNVFFAYPTRPDQMIFKGLNLKIDAGKTMALVGASGSGKSTVIGLIERFYDPMKGTVFIDGQDVKSYNLRLLRSHIALVSQEPTLFAGTIRENIAYGKEDARESEIRKAAVLANAHEFIRYERCQKQRTALALAIIKDPSILLLDEATSALDSVSESLVQDALEKMMVGRTCVVIAHRLSTIQKSNCISVIKDEKVVEQGSHSELMELGNGGAYYSLRRIQIYRLNSSVFGDIFFEIPRMSGEAFLTRFNGKNYASWEFQFRMFVKGKELWGHLDGSSPAPTEPQELGIWTTKDAKIVSWILGSVEPHMINNLRSFGTGKEIWDYFRRIYSQNNSAQKFQVEMGIANYKQVKIGGYFYGCRSRVLTVGTRIFIVGDDKMQPEFVRRTFAKCVVAIQPINAYCVGSLVSKYFLMGERLTKRVRKKLQAKLTTFEMGWFDDDENKKAGSMTNDLSKGGNAIRAAFAILDRKSEIDPNNSLGTSNIKRKLNIQVELNNVFAYPTRLDQMIFNVFNLKIDAGKTVALVGPSGDNELQFENSRISYCTSQSRTTLFARTVRENIDGREDARESEIRKAAVLATAQEFIRGMKDGYDTYCGERGFQLSGGQKQGIALSHAILKNLPILYCSQTINKSEIQLHCSIKKGEVAEQGSHNELLALGRDGAFYFVTEPQTGSSLFHGSRITVGNYMIKCNKIAYSQE</sequence>
<dbReference type="EMBL" id="JAAWWB010000002">
    <property type="protein sequence ID" value="KAG6790576.1"/>
    <property type="molecule type" value="Genomic_DNA"/>
</dbReference>
<dbReference type="GO" id="GO:0005524">
    <property type="term" value="F:ATP binding"/>
    <property type="evidence" value="ECO:0007669"/>
    <property type="project" value="UniProtKB-KW"/>
</dbReference>
<dbReference type="InterPro" id="IPR017871">
    <property type="entry name" value="ABC_transporter-like_CS"/>
</dbReference>
<dbReference type="GO" id="GO:0005737">
    <property type="term" value="C:cytoplasm"/>
    <property type="evidence" value="ECO:0007669"/>
    <property type="project" value="UniProtKB-ARBA"/>
</dbReference>
<dbReference type="FunFam" id="3.40.50.300:FF:001683">
    <property type="entry name" value="ABC transporter B family member 20"/>
    <property type="match status" value="1"/>
</dbReference>
<feature type="domain" description="ABC transmembrane type-1" evidence="9">
    <location>
        <begin position="567"/>
        <end position="647"/>
    </location>
</feature>
<reference evidence="10" key="1">
    <citation type="journal article" date="2020" name="bioRxiv">
        <title>Hybrid origin of Populus tomentosa Carr. identified through genome sequencing and phylogenomic analysis.</title>
        <authorList>
            <person name="An X."/>
            <person name="Gao K."/>
            <person name="Chen Z."/>
            <person name="Li J."/>
            <person name="Yang X."/>
            <person name="Yang X."/>
            <person name="Zhou J."/>
            <person name="Guo T."/>
            <person name="Zhao T."/>
            <person name="Huang S."/>
            <person name="Miao D."/>
            <person name="Khan W.U."/>
            <person name="Rao P."/>
            <person name="Ye M."/>
            <person name="Lei B."/>
            <person name="Liao W."/>
            <person name="Wang J."/>
            <person name="Ji L."/>
            <person name="Li Y."/>
            <person name="Guo B."/>
            <person name="Mustafa N.S."/>
            <person name="Li S."/>
            <person name="Yun Q."/>
            <person name="Keller S.R."/>
            <person name="Mao J."/>
            <person name="Zhang R."/>
            <person name="Strauss S.H."/>
        </authorList>
    </citation>
    <scope>NUCLEOTIDE SEQUENCE</scope>
    <source>
        <strain evidence="10">GM15</strain>
        <tissue evidence="10">Leaf</tissue>
    </source>
</reference>
<evidence type="ECO:0000313" key="11">
    <source>
        <dbReference type="Proteomes" id="UP000886885"/>
    </source>
</evidence>
<dbReference type="GO" id="GO:0016887">
    <property type="term" value="F:ATP hydrolysis activity"/>
    <property type="evidence" value="ECO:0007669"/>
    <property type="project" value="InterPro"/>
</dbReference>
<dbReference type="SMART" id="SM00382">
    <property type="entry name" value="AAA"/>
    <property type="match status" value="2"/>
</dbReference>
<dbReference type="CDD" id="cd03249">
    <property type="entry name" value="ABC_MTABC3_MDL1_MDL2"/>
    <property type="match status" value="1"/>
</dbReference>
<evidence type="ECO:0000256" key="4">
    <source>
        <dbReference type="ARBA" id="ARBA00022741"/>
    </source>
</evidence>
<keyword evidence="7" id="KW-0472">Membrane</keyword>
<evidence type="ECO:0000259" key="8">
    <source>
        <dbReference type="PROSITE" id="PS50893"/>
    </source>
</evidence>
<dbReference type="GO" id="GO:0005886">
    <property type="term" value="C:plasma membrane"/>
    <property type="evidence" value="ECO:0007669"/>
    <property type="project" value="TreeGrafter"/>
</dbReference>
<dbReference type="InterPro" id="IPR003593">
    <property type="entry name" value="AAA+_ATPase"/>
</dbReference>
<dbReference type="FunFam" id="3.40.50.300:FF:005833">
    <property type="entry name" value="Uncharacterized protein"/>
    <property type="match status" value="1"/>
</dbReference>
<dbReference type="OrthoDB" id="840696at2759"/>
<protein>
    <submittedName>
        <fullName evidence="10">Uncharacterized protein</fullName>
    </submittedName>
</protein>
<dbReference type="PROSITE" id="PS50929">
    <property type="entry name" value="ABC_TM1F"/>
    <property type="match status" value="2"/>
</dbReference>
<dbReference type="Proteomes" id="UP000886885">
    <property type="component" value="Chromosome 1D"/>
</dbReference>
<proteinExistence type="predicted"/>
<name>A0A8X8ALJ4_POPTO</name>
<dbReference type="InterPro" id="IPR029472">
    <property type="entry name" value="Copia-like_N"/>
</dbReference>
<keyword evidence="2" id="KW-0813">Transport</keyword>
<evidence type="ECO:0000256" key="1">
    <source>
        <dbReference type="ARBA" id="ARBA00004141"/>
    </source>
</evidence>
<feature type="domain" description="ABC transporter" evidence="8">
    <location>
        <begin position="684"/>
        <end position="904"/>
    </location>
</feature>
<dbReference type="Pfam" id="PF00664">
    <property type="entry name" value="ABC_membrane"/>
    <property type="match status" value="1"/>
</dbReference>
<dbReference type="GO" id="GO:0140359">
    <property type="term" value="F:ABC-type transporter activity"/>
    <property type="evidence" value="ECO:0007669"/>
    <property type="project" value="InterPro"/>
</dbReference>
<feature type="domain" description="ABC transporter" evidence="8">
    <location>
        <begin position="217"/>
        <end position="495"/>
    </location>
</feature>
<evidence type="ECO:0000256" key="5">
    <source>
        <dbReference type="ARBA" id="ARBA00022840"/>
    </source>
</evidence>
<keyword evidence="5" id="KW-0067">ATP-binding</keyword>
<evidence type="ECO:0000256" key="3">
    <source>
        <dbReference type="ARBA" id="ARBA00022692"/>
    </source>
</evidence>
<dbReference type="CDD" id="cd18578">
    <property type="entry name" value="ABC_6TM_Pgp_ABCB1_D2_like"/>
    <property type="match status" value="1"/>
</dbReference>
<keyword evidence="11" id="KW-1185">Reference proteome</keyword>
<dbReference type="InterPro" id="IPR039421">
    <property type="entry name" value="Type_1_exporter"/>
</dbReference>
<comment type="caution">
    <text evidence="10">The sequence shown here is derived from an EMBL/GenBank/DDBJ whole genome shotgun (WGS) entry which is preliminary data.</text>
</comment>
<dbReference type="PROSITE" id="PS50893">
    <property type="entry name" value="ABC_TRANSPORTER_2"/>
    <property type="match status" value="2"/>
</dbReference>
<dbReference type="InterPro" id="IPR011527">
    <property type="entry name" value="ABC1_TM_dom"/>
</dbReference>
<dbReference type="FunFam" id="3.40.50.300:FF:000836">
    <property type="entry name" value="ABC transporter B family member 25"/>
    <property type="match status" value="1"/>
</dbReference>
<feature type="domain" description="ABC transmembrane type-1" evidence="9">
    <location>
        <begin position="413"/>
        <end position="546"/>
    </location>
</feature>